<evidence type="ECO:0000256" key="3">
    <source>
        <dbReference type="ARBA" id="ARBA00022833"/>
    </source>
</evidence>
<dbReference type="PROSITE" id="PS50950">
    <property type="entry name" value="ZF_THAP"/>
    <property type="match status" value="2"/>
</dbReference>
<dbReference type="SUPFAM" id="SSF57716">
    <property type="entry name" value="Glucocorticoid receptor-like (DNA-binding domain)"/>
    <property type="match status" value="2"/>
</dbReference>
<name>A0AAV8YHX4_9CUCU</name>
<evidence type="ECO:0000256" key="2">
    <source>
        <dbReference type="ARBA" id="ARBA00022771"/>
    </source>
</evidence>
<reference evidence="9" key="1">
    <citation type="journal article" date="2023" name="Insect Mol. Biol.">
        <title>Genome sequencing provides insights into the evolution of gene families encoding plant cell wall-degrading enzymes in longhorned beetles.</title>
        <authorList>
            <person name="Shin N.R."/>
            <person name="Okamura Y."/>
            <person name="Kirsch R."/>
            <person name="Pauchet Y."/>
        </authorList>
    </citation>
    <scope>NUCLEOTIDE SEQUENCE</scope>
    <source>
        <strain evidence="9">AMC_N1</strain>
    </source>
</reference>
<dbReference type="SMART" id="SM00980">
    <property type="entry name" value="THAP"/>
    <property type="match status" value="2"/>
</dbReference>
<dbReference type="PANTHER" id="PTHR46927">
    <property type="entry name" value="AGAP005574-PA"/>
    <property type="match status" value="1"/>
</dbReference>
<organism evidence="9 10">
    <name type="scientific">Aromia moschata</name>
    <dbReference type="NCBI Taxonomy" id="1265417"/>
    <lineage>
        <taxon>Eukaryota</taxon>
        <taxon>Metazoa</taxon>
        <taxon>Ecdysozoa</taxon>
        <taxon>Arthropoda</taxon>
        <taxon>Hexapoda</taxon>
        <taxon>Insecta</taxon>
        <taxon>Pterygota</taxon>
        <taxon>Neoptera</taxon>
        <taxon>Endopterygota</taxon>
        <taxon>Coleoptera</taxon>
        <taxon>Polyphaga</taxon>
        <taxon>Cucujiformia</taxon>
        <taxon>Chrysomeloidea</taxon>
        <taxon>Cerambycidae</taxon>
        <taxon>Cerambycinae</taxon>
        <taxon>Callichromatini</taxon>
        <taxon>Aromia</taxon>
    </lineage>
</organism>
<dbReference type="GO" id="GO:0003677">
    <property type="term" value="F:DNA binding"/>
    <property type="evidence" value="ECO:0007669"/>
    <property type="project" value="UniProtKB-UniRule"/>
</dbReference>
<keyword evidence="6" id="KW-0175">Coiled coil</keyword>
<proteinExistence type="predicted"/>
<dbReference type="Pfam" id="PF05485">
    <property type="entry name" value="THAP"/>
    <property type="match status" value="2"/>
</dbReference>
<feature type="domain" description="THAP-type" evidence="8">
    <location>
        <begin position="1"/>
        <end position="78"/>
    </location>
</feature>
<dbReference type="InterPro" id="IPR006612">
    <property type="entry name" value="THAP_Znf"/>
</dbReference>
<keyword evidence="3" id="KW-0862">Zinc</keyword>
<evidence type="ECO:0000259" key="8">
    <source>
        <dbReference type="PROSITE" id="PS50950"/>
    </source>
</evidence>
<accession>A0AAV8YHX4</accession>
<comment type="caution">
    <text evidence="9">The sequence shown here is derived from an EMBL/GenBank/DDBJ whole genome shotgun (WGS) entry which is preliminary data.</text>
</comment>
<dbReference type="InterPro" id="IPR038441">
    <property type="entry name" value="THAP_Znf_sf"/>
</dbReference>
<evidence type="ECO:0000313" key="9">
    <source>
        <dbReference type="EMBL" id="KAJ8951276.1"/>
    </source>
</evidence>
<dbReference type="InterPro" id="IPR052224">
    <property type="entry name" value="THAP_domain_protein"/>
</dbReference>
<dbReference type="AlphaFoldDB" id="A0AAV8YHX4"/>
<evidence type="ECO:0000256" key="4">
    <source>
        <dbReference type="ARBA" id="ARBA00023125"/>
    </source>
</evidence>
<keyword evidence="4 5" id="KW-0238">DNA-binding</keyword>
<keyword evidence="10" id="KW-1185">Reference proteome</keyword>
<keyword evidence="1" id="KW-0479">Metal-binding</keyword>
<dbReference type="SMART" id="SM00692">
    <property type="entry name" value="DM3"/>
    <property type="match status" value="2"/>
</dbReference>
<evidence type="ECO:0000313" key="10">
    <source>
        <dbReference type="Proteomes" id="UP001162162"/>
    </source>
</evidence>
<gene>
    <name evidence="9" type="ORF">NQ318_008179</name>
</gene>
<protein>
    <recommendedName>
        <fullName evidence="8">THAP-type domain-containing protein</fullName>
    </recommendedName>
</protein>
<dbReference type="PANTHER" id="PTHR46927:SF3">
    <property type="entry name" value="THAP-TYPE DOMAIN-CONTAINING PROTEIN"/>
    <property type="match status" value="1"/>
</dbReference>
<evidence type="ECO:0000256" key="5">
    <source>
        <dbReference type="PROSITE-ProRule" id="PRU00309"/>
    </source>
</evidence>
<sequence>MVKCAYCGIESVKKSGRTFHRFPLKDLFILEAWVQNMGLQGYLPSLYSVLCSAHFTEDCFERSAFSVILKKNSVPTKFEDPYNCCVCCRRKRSLTTGHSFFNFPSESELLEKWVEKIGKDKNWKPYPGALVCSRHFEKSSLQKRKDNNYVCLKKGSVPSLFDENEYQLSARGHLGAKKKHFTNDQFENNRVDKKRPLRWDAVPTIFAHKKLPKPRKLPTVRSVSPKNDISHTNSFQEPSCDPLSLTATTVTKPVMKTSLYQESCSSVQQNEPLLKIKYEPCLEIKDEPCLVIKDEPYLEIKDEPCLEIKDEPCLEIEDETRLEGEEEPCSPTGSPLAKRRAFNHDHTYNTSSIILSRKYAECKEKMKEQQCLLYAKEKQIVRLKKKIESLQGTIRELLENR</sequence>
<feature type="domain" description="THAP-type" evidence="8">
    <location>
        <begin position="80"/>
        <end position="161"/>
    </location>
</feature>
<evidence type="ECO:0000256" key="7">
    <source>
        <dbReference type="SAM" id="MobiDB-lite"/>
    </source>
</evidence>
<evidence type="ECO:0000256" key="1">
    <source>
        <dbReference type="ARBA" id="ARBA00022723"/>
    </source>
</evidence>
<feature type="region of interest" description="Disordered" evidence="7">
    <location>
        <begin position="216"/>
        <end position="237"/>
    </location>
</feature>
<feature type="coiled-coil region" evidence="6">
    <location>
        <begin position="373"/>
        <end position="400"/>
    </location>
</feature>
<dbReference type="EMBL" id="JAPWTK010000087">
    <property type="protein sequence ID" value="KAJ8951276.1"/>
    <property type="molecule type" value="Genomic_DNA"/>
</dbReference>
<evidence type="ECO:0000256" key="6">
    <source>
        <dbReference type="SAM" id="Coils"/>
    </source>
</evidence>
<dbReference type="Proteomes" id="UP001162162">
    <property type="component" value="Unassembled WGS sequence"/>
</dbReference>
<keyword evidence="2 5" id="KW-0863">Zinc-finger</keyword>
<dbReference type="GO" id="GO:0008270">
    <property type="term" value="F:zinc ion binding"/>
    <property type="evidence" value="ECO:0007669"/>
    <property type="project" value="UniProtKB-KW"/>
</dbReference>
<dbReference type="Gene3D" id="6.20.210.20">
    <property type="entry name" value="THAP domain"/>
    <property type="match status" value="1"/>
</dbReference>
<feature type="compositionally biased region" description="Polar residues" evidence="7">
    <location>
        <begin position="221"/>
        <end position="237"/>
    </location>
</feature>